<evidence type="ECO:0000256" key="8">
    <source>
        <dbReference type="SAM" id="Phobius"/>
    </source>
</evidence>
<evidence type="ECO:0000259" key="9">
    <source>
        <dbReference type="PROSITE" id="PS50885"/>
    </source>
</evidence>
<dbReference type="PROSITE" id="PS50885">
    <property type="entry name" value="HAMP"/>
    <property type="match status" value="1"/>
</dbReference>
<evidence type="ECO:0000256" key="5">
    <source>
        <dbReference type="ARBA" id="ARBA00022741"/>
    </source>
</evidence>
<dbReference type="GO" id="GO:0016020">
    <property type="term" value="C:membrane"/>
    <property type="evidence" value="ECO:0007669"/>
    <property type="project" value="InterPro"/>
</dbReference>
<keyword evidence="8" id="KW-0812">Transmembrane</keyword>
<gene>
    <name evidence="10" type="ORF">G7077_10370</name>
</gene>
<keyword evidence="4" id="KW-0808">Transferase</keyword>
<dbReference type="KEGG" id="spii:G7077_10370"/>
<organism evidence="10 11">
    <name type="scientific">Sphingomonas piscis</name>
    <dbReference type="NCBI Taxonomy" id="2714943"/>
    <lineage>
        <taxon>Bacteria</taxon>
        <taxon>Pseudomonadati</taxon>
        <taxon>Pseudomonadota</taxon>
        <taxon>Alphaproteobacteria</taxon>
        <taxon>Sphingomonadales</taxon>
        <taxon>Sphingomonadaceae</taxon>
        <taxon>Sphingomonas</taxon>
    </lineage>
</organism>
<proteinExistence type="predicted"/>
<keyword evidence="7" id="KW-0067">ATP-binding</keyword>
<dbReference type="EMBL" id="CP049869">
    <property type="protein sequence ID" value="QIK79243.1"/>
    <property type="molecule type" value="Genomic_DNA"/>
</dbReference>
<dbReference type="Gene3D" id="3.30.450.20">
    <property type="entry name" value="PAS domain"/>
    <property type="match status" value="1"/>
</dbReference>
<comment type="catalytic activity">
    <reaction evidence="1">
        <text>ATP + protein L-histidine = ADP + protein N-phospho-L-histidine.</text>
        <dbReference type="EC" id="2.7.13.3"/>
    </reaction>
</comment>
<keyword evidence="11" id="KW-1185">Reference proteome</keyword>
<keyword evidence="8" id="KW-0472">Membrane</keyword>
<evidence type="ECO:0000256" key="1">
    <source>
        <dbReference type="ARBA" id="ARBA00000085"/>
    </source>
</evidence>
<evidence type="ECO:0000256" key="6">
    <source>
        <dbReference type="ARBA" id="ARBA00022777"/>
    </source>
</evidence>
<dbReference type="InterPro" id="IPR003660">
    <property type="entry name" value="HAMP_dom"/>
</dbReference>
<protein>
    <recommendedName>
        <fullName evidence="2">histidine kinase</fullName>
        <ecNumber evidence="2">2.7.13.3</ecNumber>
    </recommendedName>
</protein>
<dbReference type="GO" id="GO:0007165">
    <property type="term" value="P:signal transduction"/>
    <property type="evidence" value="ECO:0007669"/>
    <property type="project" value="InterPro"/>
</dbReference>
<feature type="transmembrane region" description="Helical" evidence="8">
    <location>
        <begin position="233"/>
        <end position="258"/>
    </location>
</feature>
<evidence type="ECO:0000313" key="10">
    <source>
        <dbReference type="EMBL" id="QIK79243.1"/>
    </source>
</evidence>
<keyword evidence="6" id="KW-0418">Kinase</keyword>
<dbReference type="AlphaFoldDB" id="A0A6G7YR78"/>
<dbReference type="Proteomes" id="UP000503222">
    <property type="component" value="Chromosome"/>
</dbReference>
<dbReference type="RefSeq" id="WP_246167148.1">
    <property type="nucleotide sequence ID" value="NZ_CP049869.1"/>
</dbReference>
<keyword evidence="5" id="KW-0547">Nucleotide-binding</keyword>
<evidence type="ECO:0000256" key="2">
    <source>
        <dbReference type="ARBA" id="ARBA00012438"/>
    </source>
</evidence>
<dbReference type="Pfam" id="PF07568">
    <property type="entry name" value="HisKA_2"/>
    <property type="match status" value="1"/>
</dbReference>
<keyword evidence="3" id="KW-0597">Phosphoprotein</keyword>
<evidence type="ECO:0000256" key="3">
    <source>
        <dbReference type="ARBA" id="ARBA00022553"/>
    </source>
</evidence>
<dbReference type="GO" id="GO:0004673">
    <property type="term" value="F:protein histidine kinase activity"/>
    <property type="evidence" value="ECO:0007669"/>
    <property type="project" value="UniProtKB-EC"/>
</dbReference>
<name>A0A6G7YR78_9SPHN</name>
<dbReference type="EC" id="2.7.13.3" evidence="2"/>
<feature type="domain" description="HAMP" evidence="9">
    <location>
        <begin position="255"/>
        <end position="308"/>
    </location>
</feature>
<dbReference type="GO" id="GO:0005524">
    <property type="term" value="F:ATP binding"/>
    <property type="evidence" value="ECO:0007669"/>
    <property type="project" value="UniProtKB-KW"/>
</dbReference>
<evidence type="ECO:0000313" key="11">
    <source>
        <dbReference type="Proteomes" id="UP000503222"/>
    </source>
</evidence>
<accession>A0A6G7YR78</accession>
<evidence type="ECO:0000256" key="4">
    <source>
        <dbReference type="ARBA" id="ARBA00022679"/>
    </source>
</evidence>
<evidence type="ECO:0000256" key="7">
    <source>
        <dbReference type="ARBA" id="ARBA00022840"/>
    </source>
</evidence>
<dbReference type="PANTHER" id="PTHR41523:SF8">
    <property type="entry name" value="ETHYLENE RESPONSE SENSOR PROTEIN"/>
    <property type="match status" value="1"/>
</dbReference>
<keyword evidence="8" id="KW-1133">Transmembrane helix</keyword>
<sequence length="510" mass="55581">MSFRRWFASFPTAAKLLLILTAAIVPVAILLIFFANGEIVEANRALRGRTDDQARAAVREMESLVARNVLALRIGANAAYSGGLAGSCDRAQRALSIAPGVAKNFELDDVNGKPICTVGESAITAGLPLVAPGAVVLRLAPDRDALVLRVGVNGGMATGTISLNELREIAEAGTADLDSLILSDGYRRLTIFDRPDPPSDDRVPVLLNHDIGNGQIAARASAAMPRISTLDRLLLLMPLLMWVLAALITWLLVTRLLIRPLKHLQRGVAAYTPGEPVELPRKLGPATEIRELRDAFRRAFSRVEESEQEMVLALDGQRRLVREVHHRVKNNLQVVASLLNIHSRSAPTPEAQHAYAAIARRVGALSIVHRNHFAEMEENRGIALRPLLTELAAELRAGAPEGARGFMIELELEAMHSTQDVAVSVAFLITEIVEFAMLNRPSAEVDVTLRRTSELTARLSVGSPVLNPDETDQPGKVQFERIVSGLAKQLRSPLDRRLGRYSVDLPVFPN</sequence>
<dbReference type="PANTHER" id="PTHR41523">
    <property type="entry name" value="TWO-COMPONENT SYSTEM SENSOR PROTEIN"/>
    <property type="match status" value="1"/>
</dbReference>
<reference evidence="10 11" key="1">
    <citation type="submission" date="2020-03" db="EMBL/GenBank/DDBJ databases">
        <title>Sphingomonas sp. nov., isolated from fish.</title>
        <authorList>
            <person name="Hyun D.-W."/>
            <person name="Bae J.-W."/>
        </authorList>
    </citation>
    <scope>NUCLEOTIDE SEQUENCE [LARGE SCALE GENOMIC DNA]</scope>
    <source>
        <strain evidence="10 11">HDW15B</strain>
    </source>
</reference>
<dbReference type="InterPro" id="IPR011495">
    <property type="entry name" value="Sig_transdc_His_kin_sub2_dim/P"/>
</dbReference>